<dbReference type="InterPro" id="IPR009056">
    <property type="entry name" value="Cyt_c-like_dom"/>
</dbReference>
<dbReference type="PROSITE" id="PS51007">
    <property type="entry name" value="CYTC"/>
    <property type="match status" value="1"/>
</dbReference>
<dbReference type="RefSeq" id="WP_123776064.1">
    <property type="nucleotide sequence ID" value="NZ_QURB01000003.1"/>
</dbReference>
<dbReference type="EMBL" id="QURB01000003">
    <property type="protein sequence ID" value="RFC54600.1"/>
    <property type="molecule type" value="Genomic_DNA"/>
</dbReference>
<dbReference type="OrthoDB" id="9811395at2"/>
<gene>
    <name evidence="6" type="ORF">DXU93_06320</name>
</gene>
<organism evidence="6 7">
    <name type="scientific">Brumimicrobium aurantiacum</name>
    <dbReference type="NCBI Taxonomy" id="1737063"/>
    <lineage>
        <taxon>Bacteria</taxon>
        <taxon>Pseudomonadati</taxon>
        <taxon>Bacteroidota</taxon>
        <taxon>Flavobacteriia</taxon>
        <taxon>Flavobacteriales</taxon>
        <taxon>Crocinitomicaceae</taxon>
        <taxon>Brumimicrobium</taxon>
    </lineage>
</organism>
<keyword evidence="3 4" id="KW-0408">Iron</keyword>
<reference evidence="6 7" key="1">
    <citation type="submission" date="2018-08" db="EMBL/GenBank/DDBJ databases">
        <title>The draft genome squence of Brumimicrobium sp. N62.</title>
        <authorList>
            <person name="Du Z.-J."/>
            <person name="Luo H.-R."/>
        </authorList>
    </citation>
    <scope>NUCLEOTIDE SEQUENCE [LARGE SCALE GENOMIC DNA]</scope>
    <source>
        <strain evidence="6 7">N62</strain>
    </source>
</reference>
<proteinExistence type="predicted"/>
<dbReference type="GO" id="GO:0046872">
    <property type="term" value="F:metal ion binding"/>
    <property type="evidence" value="ECO:0007669"/>
    <property type="project" value="UniProtKB-KW"/>
</dbReference>
<dbReference type="GO" id="GO:0009055">
    <property type="term" value="F:electron transfer activity"/>
    <property type="evidence" value="ECO:0007669"/>
    <property type="project" value="InterPro"/>
</dbReference>
<comment type="caution">
    <text evidence="6">The sequence shown here is derived from an EMBL/GenBank/DDBJ whole genome shotgun (WGS) entry which is preliminary data.</text>
</comment>
<dbReference type="InterPro" id="IPR036909">
    <property type="entry name" value="Cyt_c-like_dom_sf"/>
</dbReference>
<evidence type="ECO:0000256" key="2">
    <source>
        <dbReference type="ARBA" id="ARBA00022723"/>
    </source>
</evidence>
<accession>A0A3E1EYG5</accession>
<sequence length="176" mass="20096">MRNSVYNLSILLLGLSLYAIQNLKVEENISSFDNLKNSDNVLALYGKEIYKTQRCDRCHVLNIEDEKFFKKSIDGVGEARSSVYLTQLIQDPQSVNPGTRMPSFDHLFSNELTKDQLNAIINSNNLKIELETAWTILNEQSTKILSEINADENFDLKKSEGISLIAYLKSFKKVRN</sequence>
<dbReference type="InterPro" id="IPR003468">
    <property type="entry name" value="Cyt_c_oxidase_monohaem-su/FixO"/>
</dbReference>
<evidence type="ECO:0000313" key="7">
    <source>
        <dbReference type="Proteomes" id="UP000257127"/>
    </source>
</evidence>
<evidence type="ECO:0000313" key="6">
    <source>
        <dbReference type="EMBL" id="RFC54600.1"/>
    </source>
</evidence>
<evidence type="ECO:0000256" key="4">
    <source>
        <dbReference type="PROSITE-ProRule" id="PRU00433"/>
    </source>
</evidence>
<keyword evidence="2 4" id="KW-0479">Metal-binding</keyword>
<name>A0A3E1EYG5_9FLAO</name>
<dbReference type="SUPFAM" id="SSF46626">
    <property type="entry name" value="Cytochrome c"/>
    <property type="match status" value="1"/>
</dbReference>
<keyword evidence="1 4" id="KW-0349">Heme</keyword>
<evidence type="ECO:0000259" key="5">
    <source>
        <dbReference type="PROSITE" id="PS51007"/>
    </source>
</evidence>
<keyword evidence="7" id="KW-1185">Reference proteome</keyword>
<evidence type="ECO:0000256" key="1">
    <source>
        <dbReference type="ARBA" id="ARBA00022617"/>
    </source>
</evidence>
<evidence type="ECO:0000256" key="3">
    <source>
        <dbReference type="ARBA" id="ARBA00023004"/>
    </source>
</evidence>
<dbReference type="GO" id="GO:0020037">
    <property type="term" value="F:heme binding"/>
    <property type="evidence" value="ECO:0007669"/>
    <property type="project" value="InterPro"/>
</dbReference>
<dbReference type="AlphaFoldDB" id="A0A3E1EYG5"/>
<dbReference type="Pfam" id="PF02433">
    <property type="entry name" value="FixO"/>
    <property type="match status" value="1"/>
</dbReference>
<feature type="domain" description="Cytochrome c" evidence="5">
    <location>
        <begin position="41"/>
        <end position="172"/>
    </location>
</feature>
<dbReference type="Gene3D" id="1.10.760.10">
    <property type="entry name" value="Cytochrome c-like domain"/>
    <property type="match status" value="1"/>
</dbReference>
<dbReference type="Proteomes" id="UP000257127">
    <property type="component" value="Unassembled WGS sequence"/>
</dbReference>
<protein>
    <recommendedName>
        <fullName evidence="5">Cytochrome c domain-containing protein</fullName>
    </recommendedName>
</protein>